<keyword evidence="3 5" id="KW-0560">Oxidoreductase</keyword>
<keyword evidence="6" id="KW-1185">Reference proteome</keyword>
<organism evidence="5 6">
    <name type="scientific">Lachnospira intestinalis</name>
    <dbReference type="NCBI Taxonomy" id="3133158"/>
    <lineage>
        <taxon>Bacteria</taxon>
        <taxon>Bacillati</taxon>
        <taxon>Bacillota</taxon>
        <taxon>Clostridia</taxon>
        <taxon>Lachnospirales</taxon>
        <taxon>Lachnospiraceae</taxon>
        <taxon>Lachnospira</taxon>
    </lineage>
</organism>
<sequence length="264" mass="29455">MSMKKIVLFAGTTEGHRLCECFVQNKWQAEVFVATEYGREILPQAPNLHIHAGRLDMKQIYSQLTQIRPVCVLDATHPYADEVTKNIKEACQTAGVPYMRILRENTDMTENVTGSAKAHIRVADSMREAVDLLNDKPYLEKNILLTTGSKHLPDYTKIQDYQNRAYLRLLPSPEMLQKAVDTGFLPAHLIAMQGPFSQELNVALIKQSGIGVLVTKQSGKSGGFEEKISAAEQTGTDVIVIKRPKQEDGKNLSEAEAELKKLMT</sequence>
<dbReference type="EC" id="1.3.1.54" evidence="5"/>
<keyword evidence="2" id="KW-0169">Cobalamin biosynthesis</keyword>
<dbReference type="NCBIfam" id="TIGR00715">
    <property type="entry name" value="precor6x_red"/>
    <property type="match status" value="1"/>
</dbReference>
<dbReference type="PANTHER" id="PTHR36925:SF1">
    <property type="entry name" value="COBALT-PRECORRIN-6A REDUCTASE"/>
    <property type="match status" value="1"/>
</dbReference>
<evidence type="ECO:0000256" key="1">
    <source>
        <dbReference type="ARBA" id="ARBA00004953"/>
    </source>
</evidence>
<comment type="caution">
    <text evidence="5">The sequence shown here is derived from an EMBL/GenBank/DDBJ whole genome shotgun (WGS) entry which is preliminary data.</text>
</comment>
<evidence type="ECO:0000256" key="2">
    <source>
        <dbReference type="ARBA" id="ARBA00022573"/>
    </source>
</evidence>
<dbReference type="Pfam" id="PF02571">
    <property type="entry name" value="CbiJ"/>
    <property type="match status" value="1"/>
</dbReference>
<dbReference type="Proteomes" id="UP001546774">
    <property type="component" value="Unassembled WGS sequence"/>
</dbReference>
<reference evidence="5" key="1">
    <citation type="submission" date="2024-03" db="EMBL/GenBank/DDBJ databases">
        <title>Human intestinal bacterial collection.</title>
        <authorList>
            <person name="Pauvert C."/>
            <person name="Hitch T.C.A."/>
            <person name="Clavel T."/>
        </authorList>
    </citation>
    <scope>NUCLEOTIDE SEQUENCE [LARGE SCALE GENOMIC DNA]</scope>
    <source>
        <strain evidence="5">CLA-AA-H89B</strain>
    </source>
</reference>
<dbReference type="InterPro" id="IPR003723">
    <property type="entry name" value="Precorrin-6x_reduct"/>
</dbReference>
<dbReference type="GO" id="GO:0016994">
    <property type="term" value="F:precorrin-6A reductase activity"/>
    <property type="evidence" value="ECO:0007669"/>
    <property type="project" value="UniProtKB-EC"/>
</dbReference>
<feature type="region of interest" description="Disordered" evidence="4">
    <location>
        <begin position="245"/>
        <end position="264"/>
    </location>
</feature>
<comment type="pathway">
    <text evidence="1">Cofactor biosynthesis; adenosylcobalamin biosynthesis.</text>
</comment>
<dbReference type="PANTHER" id="PTHR36925">
    <property type="entry name" value="COBALT-PRECORRIN-6A REDUCTASE"/>
    <property type="match status" value="1"/>
</dbReference>
<protein>
    <submittedName>
        <fullName evidence="5">Precorrin-6A reductase</fullName>
        <ecNumber evidence="5">1.3.1.54</ecNumber>
    </submittedName>
</protein>
<dbReference type="EMBL" id="JBBMFS010000004">
    <property type="protein sequence ID" value="MEQ2554590.1"/>
    <property type="molecule type" value="Genomic_DNA"/>
</dbReference>
<name>A0ABV1H541_9FIRM</name>
<gene>
    <name evidence="5" type="primary">cobK</name>
    <name evidence="5" type="ORF">WMO37_06080</name>
</gene>
<accession>A0ABV1H541</accession>
<evidence type="ECO:0000256" key="4">
    <source>
        <dbReference type="SAM" id="MobiDB-lite"/>
    </source>
</evidence>
<dbReference type="PROSITE" id="PS51014">
    <property type="entry name" value="COBK_CBIJ"/>
    <property type="match status" value="1"/>
</dbReference>
<evidence type="ECO:0000313" key="6">
    <source>
        <dbReference type="Proteomes" id="UP001546774"/>
    </source>
</evidence>
<proteinExistence type="predicted"/>
<evidence type="ECO:0000313" key="5">
    <source>
        <dbReference type="EMBL" id="MEQ2554590.1"/>
    </source>
</evidence>
<evidence type="ECO:0000256" key="3">
    <source>
        <dbReference type="ARBA" id="ARBA00023002"/>
    </source>
</evidence>